<evidence type="ECO:0000256" key="1">
    <source>
        <dbReference type="SAM" id="MobiDB-lite"/>
    </source>
</evidence>
<dbReference type="SUPFAM" id="SSF53098">
    <property type="entry name" value="Ribonuclease H-like"/>
    <property type="match status" value="1"/>
</dbReference>
<dbReference type="RefSeq" id="WP_376773445.1">
    <property type="nucleotide sequence ID" value="NZ_JACHJU010000005.1"/>
</dbReference>
<accession>A0A7W7S473</accession>
<dbReference type="InterPro" id="IPR039365">
    <property type="entry name" value="IS701-like"/>
</dbReference>
<dbReference type="PANTHER" id="PTHR33627">
    <property type="entry name" value="TRANSPOSASE"/>
    <property type="match status" value="1"/>
</dbReference>
<protein>
    <recommendedName>
        <fullName evidence="4">DDE superfamily endonuclease</fullName>
    </recommendedName>
</protein>
<proteinExistence type="predicted"/>
<reference evidence="2 3" key="1">
    <citation type="submission" date="2020-08" db="EMBL/GenBank/DDBJ databases">
        <title>Sequencing the genomes of 1000 actinobacteria strains.</title>
        <authorList>
            <person name="Klenk H.-P."/>
        </authorList>
    </citation>
    <scope>NUCLEOTIDE SEQUENCE [LARGE SCALE GENOMIC DNA]</scope>
    <source>
        <strain evidence="2 3">DSM 43023</strain>
    </source>
</reference>
<name>A0A7W7S473_9ACTN</name>
<dbReference type="EMBL" id="JACHJU010000005">
    <property type="protein sequence ID" value="MBB4943596.1"/>
    <property type="molecule type" value="Genomic_DNA"/>
</dbReference>
<gene>
    <name evidence="2" type="ORF">FHR32_007996</name>
</gene>
<dbReference type="Proteomes" id="UP000534286">
    <property type="component" value="Unassembled WGS sequence"/>
</dbReference>
<organism evidence="2 3">
    <name type="scientific">Streptosporangium album</name>
    <dbReference type="NCBI Taxonomy" id="47479"/>
    <lineage>
        <taxon>Bacteria</taxon>
        <taxon>Bacillati</taxon>
        <taxon>Actinomycetota</taxon>
        <taxon>Actinomycetes</taxon>
        <taxon>Streptosporangiales</taxon>
        <taxon>Streptosporangiaceae</taxon>
        <taxon>Streptosporangium</taxon>
    </lineage>
</organism>
<dbReference type="InterPro" id="IPR012337">
    <property type="entry name" value="RNaseH-like_sf"/>
</dbReference>
<dbReference type="PANTHER" id="PTHR33627:SF1">
    <property type="entry name" value="TRANSPOSASE"/>
    <property type="match status" value="1"/>
</dbReference>
<evidence type="ECO:0000313" key="2">
    <source>
        <dbReference type="EMBL" id="MBB4943596.1"/>
    </source>
</evidence>
<dbReference type="AlphaFoldDB" id="A0A7W7S473"/>
<sequence length="259" mass="28041">MTTLWAGERIYYPLHALPYTPAGRLPRGRSDPAFHTKPQLAAALAGQAQAARELAWGGPQAPGAWTTVVRRFRDGHTSVWWAADAVLGGYGPHQAVRLIIATTDPATLPAKATWYLATSLPRPGGPRAALSSFPPADLAEIVRLYGLRTWIEQGYKQVKDELGWADFQVRSDAAIRRHWALVACAFTFCRHTRPADPATSPQVPPAPAEVSGGERGVHRHDAIRGTVPASGRPLRPRLADPLRTAATLVAQLVEQAPAR</sequence>
<comment type="caution">
    <text evidence="2">The sequence shown here is derived from an EMBL/GenBank/DDBJ whole genome shotgun (WGS) entry which is preliminary data.</text>
</comment>
<keyword evidence="3" id="KW-1185">Reference proteome</keyword>
<feature type="region of interest" description="Disordered" evidence="1">
    <location>
        <begin position="195"/>
        <end position="218"/>
    </location>
</feature>
<evidence type="ECO:0000313" key="3">
    <source>
        <dbReference type="Proteomes" id="UP000534286"/>
    </source>
</evidence>
<evidence type="ECO:0008006" key="4">
    <source>
        <dbReference type="Google" id="ProtNLM"/>
    </source>
</evidence>